<dbReference type="GO" id="GO:0070979">
    <property type="term" value="P:protein K11-linked ubiquitination"/>
    <property type="evidence" value="ECO:0007669"/>
    <property type="project" value="TreeGrafter"/>
</dbReference>
<dbReference type="FunFam" id="1.25.10.10:FF:000531">
    <property type="entry name" value="Negative regulator of mitosis"/>
    <property type="match status" value="1"/>
</dbReference>
<evidence type="ECO:0000256" key="1">
    <source>
        <dbReference type="ARBA" id="ARBA00010547"/>
    </source>
</evidence>
<comment type="similarity">
    <text evidence="1">Belongs to the APC1 family.</text>
</comment>
<name>A0AAN8I8S0_9EURO</name>
<evidence type="ECO:0000256" key="4">
    <source>
        <dbReference type="ARBA" id="ARBA00022776"/>
    </source>
</evidence>
<dbReference type="GO" id="GO:0005680">
    <property type="term" value="C:anaphase-promoting complex"/>
    <property type="evidence" value="ECO:0007669"/>
    <property type="project" value="InterPro"/>
</dbReference>
<feature type="region of interest" description="Disordered" evidence="6">
    <location>
        <begin position="1937"/>
        <end position="1962"/>
    </location>
</feature>
<dbReference type="PANTHER" id="PTHR12827">
    <property type="entry name" value="MEIOTIC CHECKPOINT REGULATOR TSG24 FAMILY MEMBER"/>
    <property type="match status" value="1"/>
</dbReference>
<protein>
    <submittedName>
        <fullName evidence="9">Anaphase-promoting complex subunit 1</fullName>
    </submittedName>
</protein>
<dbReference type="InterPro" id="IPR011989">
    <property type="entry name" value="ARM-like"/>
</dbReference>
<evidence type="ECO:0000256" key="5">
    <source>
        <dbReference type="ARBA" id="ARBA00023306"/>
    </source>
</evidence>
<reference evidence="9 10" key="1">
    <citation type="submission" date="2022-12" db="EMBL/GenBank/DDBJ databases">
        <title>Genomic features and morphological characterization of a novel Knufia sp. strain isolated from spacecraft assembly facility.</title>
        <authorList>
            <person name="Teixeira M."/>
            <person name="Chander A.M."/>
            <person name="Stajich J.E."/>
            <person name="Venkateswaran K."/>
        </authorList>
    </citation>
    <scope>NUCLEOTIDE SEQUENCE [LARGE SCALE GENOMIC DNA]</scope>
    <source>
        <strain evidence="9 10">FJI-L2-BK-P2</strain>
    </source>
</reference>
<evidence type="ECO:0000259" key="8">
    <source>
        <dbReference type="Pfam" id="PF12859"/>
    </source>
</evidence>
<feature type="transmembrane region" description="Helical" evidence="7">
    <location>
        <begin position="1614"/>
        <end position="1647"/>
    </location>
</feature>
<comment type="caution">
    <text evidence="9">The sequence shown here is derived from an EMBL/GenBank/DDBJ whole genome shotgun (WGS) entry which is preliminary data.</text>
</comment>
<dbReference type="Pfam" id="PF12859">
    <property type="entry name" value="ANAPC1"/>
    <property type="match status" value="1"/>
</dbReference>
<dbReference type="InterPro" id="IPR024990">
    <property type="entry name" value="Apc1"/>
</dbReference>
<keyword evidence="4" id="KW-0498">Mitosis</keyword>
<gene>
    <name evidence="9" type="primary">APC1</name>
    <name evidence="9" type="ORF">OHC33_001018</name>
</gene>
<feature type="compositionally biased region" description="Acidic residues" evidence="6">
    <location>
        <begin position="1952"/>
        <end position="1962"/>
    </location>
</feature>
<dbReference type="GO" id="GO:0007091">
    <property type="term" value="P:metaphase/anaphase transition of mitotic cell cycle"/>
    <property type="evidence" value="ECO:0007669"/>
    <property type="project" value="TreeGrafter"/>
</dbReference>
<feature type="transmembrane region" description="Helical" evidence="7">
    <location>
        <begin position="1514"/>
        <end position="1533"/>
    </location>
</feature>
<keyword evidence="7" id="KW-0472">Membrane</keyword>
<feature type="region of interest" description="Disordered" evidence="6">
    <location>
        <begin position="285"/>
        <end position="325"/>
    </location>
</feature>
<accession>A0AAN8I8S0</accession>
<organism evidence="9 10">
    <name type="scientific">Knufia fluminis</name>
    <dbReference type="NCBI Taxonomy" id="191047"/>
    <lineage>
        <taxon>Eukaryota</taxon>
        <taxon>Fungi</taxon>
        <taxon>Dikarya</taxon>
        <taxon>Ascomycota</taxon>
        <taxon>Pezizomycotina</taxon>
        <taxon>Eurotiomycetes</taxon>
        <taxon>Chaetothyriomycetidae</taxon>
        <taxon>Chaetothyriales</taxon>
        <taxon>Trichomeriaceae</taxon>
        <taxon>Knufia</taxon>
    </lineage>
</organism>
<dbReference type="Proteomes" id="UP001316803">
    <property type="component" value="Unassembled WGS sequence"/>
</dbReference>
<feature type="compositionally biased region" description="Polar residues" evidence="6">
    <location>
        <begin position="285"/>
        <end position="305"/>
    </location>
</feature>
<dbReference type="GO" id="GO:0051301">
    <property type="term" value="P:cell division"/>
    <property type="evidence" value="ECO:0007669"/>
    <property type="project" value="UniProtKB-KW"/>
</dbReference>
<dbReference type="FunFam" id="1.25.10.10:FF:000400">
    <property type="entry name" value="20S cyclosome subunit (APC1/BimE), putative"/>
    <property type="match status" value="1"/>
</dbReference>
<evidence type="ECO:0000256" key="6">
    <source>
        <dbReference type="SAM" id="MobiDB-lite"/>
    </source>
</evidence>
<dbReference type="GO" id="GO:0060090">
    <property type="term" value="F:molecular adaptor activity"/>
    <property type="evidence" value="ECO:0007669"/>
    <property type="project" value="TreeGrafter"/>
</dbReference>
<feature type="domain" description="Anaphase-promoting complex subunit 1 N-terminal" evidence="8">
    <location>
        <begin position="31"/>
        <end position="720"/>
    </location>
</feature>
<dbReference type="EMBL" id="JAKLMC020000002">
    <property type="protein sequence ID" value="KAK5957829.1"/>
    <property type="molecule type" value="Genomic_DNA"/>
</dbReference>
<keyword evidence="5" id="KW-0131">Cell cycle</keyword>
<dbReference type="GO" id="GO:0031145">
    <property type="term" value="P:anaphase-promoting complex-dependent catabolic process"/>
    <property type="evidence" value="ECO:0007669"/>
    <property type="project" value="TreeGrafter"/>
</dbReference>
<dbReference type="InterPro" id="IPR049255">
    <property type="entry name" value="Apc1_N"/>
</dbReference>
<feature type="region of interest" description="Disordered" evidence="6">
    <location>
        <begin position="735"/>
        <end position="758"/>
    </location>
</feature>
<keyword evidence="7" id="KW-1133">Transmembrane helix</keyword>
<dbReference type="PANTHER" id="PTHR12827:SF3">
    <property type="entry name" value="ANAPHASE-PROMOTING COMPLEX SUBUNIT 1"/>
    <property type="match status" value="1"/>
</dbReference>
<evidence type="ECO:0000313" key="9">
    <source>
        <dbReference type="EMBL" id="KAK5957829.1"/>
    </source>
</evidence>
<evidence type="ECO:0000256" key="2">
    <source>
        <dbReference type="ARBA" id="ARBA00022618"/>
    </source>
</evidence>
<evidence type="ECO:0000256" key="3">
    <source>
        <dbReference type="ARBA" id="ARBA00022737"/>
    </source>
</evidence>
<evidence type="ECO:0000256" key="7">
    <source>
        <dbReference type="SAM" id="Phobius"/>
    </source>
</evidence>
<evidence type="ECO:0000313" key="10">
    <source>
        <dbReference type="Proteomes" id="UP001316803"/>
    </source>
</evidence>
<keyword evidence="3" id="KW-0677">Repeat</keyword>
<keyword evidence="10" id="KW-1185">Reference proteome</keyword>
<feature type="compositionally biased region" description="Polar residues" evidence="6">
    <location>
        <begin position="748"/>
        <end position="758"/>
    </location>
</feature>
<proteinExistence type="inferred from homology"/>
<keyword evidence="2" id="KW-0132">Cell division</keyword>
<dbReference type="Gene3D" id="1.25.10.10">
    <property type="entry name" value="Leucine-rich Repeat Variant"/>
    <property type="match status" value="2"/>
</dbReference>
<keyword evidence="7" id="KW-0812">Transmembrane</keyword>
<sequence>MAKLQSTGLHEPHALQYLISEGLLPEHPDSSQYKWSQQIYLDEQGRTGTEEILRIDHWVTWSRNKVIKRVFNLDIEGEKILHAFPTAFPSISKQTNFQNNGDALDGLPSPKEPALVVVLKTQAHIFCLSGGIHVIPLSFEVARALPFSGGCIFQGDSSPATRLPATESGQSSARWQDASTPLSKASFLFEGGYGAGIHEPRLSRRVPTYCITDLLSDVGLVAASYARRPDDLSVCPLLSSEEEILYMSTDGHLSISTFGNVRVATTLNRTTSTITIWQVEGSLQSGQLPQRSADSSRYWKRQSSNVHERSRVASGRGPPDTRESFGGLIQSFVETETKPQGPQLSSIENLAAELGQDFEPSGVQTRSARRISSMLARTDLAPANDRSTFNDNAIASRKSLSRSLRKEGSFGSFTERNSFGGRKSYHATTSIYSNTTSFLDPGSRLSVGEGIGTGVDDNHAFELLNERLQKDLTFVKLKSFLCDEKSTHAAASDIKVMLIPHPVSASVENPSHLQFSVCIHEMRPEAMTVVTIAVKRTDKESHRKLHPELKAIQIQKGASIADACLVSHGPVARLVILSKTLQGDDVLHLEAPWASSYRLDMPKQYLVHRPNGTEARSSTPRKHDAGIHRVMEGSKVKISRFMSAFNLDALAISDTMGQEHGLRMSLLPAKSLTTRIIQLCKFILPTQLQDSLLVAYWEIVRWLDAQDVTDRFDSTALAIMLFSMAVPFTNALQNKSATPGRKKKSAHGRSSSGPFVDSASWSAMQDAEKLRSTPAWMQSAAWSWMSDGPSLSDNLSSPAKHSRVSLDLSPEPADHFLVKCTDLTKEFLQSPAGESMSGPEGYLPTAMNQERNIRKTALASIVVALYLLLEELKLEVLVDDTLVNDRTVLCALIGQLSSWLDWPSWKSSLQTELVHNAPNGERWVLDKSTIDNLDVPAEPFFPVSIFEYVESSIRSRPLKYHTLVDLVQNPDAVKPDSRLIVEAGNLLPHTTAVVFLFSSLASSGQSGAIGQSSVKGLPEVIARACQQATFASGTTSAMSTNLPTVAFSQMTDRSRTHHSAIHPSHAATRDVRIMCNQALDAESLGRWDASSEMDRQAVTRLIFNQDRRFQEASRLVNQARAPEIEYDHQPNWTEADALEAQKLLTQYATRRTFAVVSGRGMMHFNARTPLLTEMVPRAQFSMQCILRPKSDTESGQSMTFSADRTMFTEDKVCWAFFHNGASAGLMISREADFIDTSWILYNKPAELTNRHAGFLLALGLNGHLKTLAKWVAFKYLTPKHTMTSVGLLLGLAATYKGTADTLITRLMSVHVTCLLPPGAAELNLSPLTQMTGIMGIGLLYHDSQHRRMSEVMLSEVESQEPEEPSGNEPILRDEGYRLSAGMALGLINLGHGQELHGLHDMRVVERLLAIAVGTKNVNLVHVLDRATAGAVIAIAFIFMKTNDISIARKVDVPDTLHQFDYVRPDIFLLRSLARHLIMWDSIKPTVGFIQESLPQQYRHRADLRTVKRLITNDLPFFHVIAGICFAIALRFAGSQRHDARDLLLTYLDQFIRLSKITALNYDAKVTLNGIRNCLDILALSCATVMAGSGDLAVYRRLRALHGRTDKDTPFGSHLAAHMAIGALFLSGGTATFGTSNLAVAALVIAFYPLFPTDVLDNRAHLQALRHLWVLAVENRCLVLRDKETGQVLGNVDGILTLKDGSITTLRTPGLLPELDTISTISISAENFWPTTHDLDQIITPHDAKAPSSQNKTLRDTYKSSTTGIDILLHRRALYDQSGIDPFDAELSALDTAHGVPSTSISTVGTSSSSNATNRNPLDWIFNLPAFSHLDHAERALVLSGSTSATSPTSTGRAMLDTTPIDTALDIDLGTLGPEHIPSRAQKPLRTDKLWQIRILLSLADRMESEGEQKQVAVDDGRTWLRQEVIERLRWRVWKMSGGGDHEQASTQNVSEGGEDPEGDLLD</sequence>